<dbReference type="Gene3D" id="3.40.50.300">
    <property type="entry name" value="P-loop containing nucleotide triphosphate hydrolases"/>
    <property type="match status" value="2"/>
</dbReference>
<organism evidence="2 3">
    <name type="scientific">Flavobacterium plantiphilum</name>
    <dbReference type="NCBI Taxonomy" id="3163297"/>
    <lineage>
        <taxon>Bacteria</taxon>
        <taxon>Pseudomonadati</taxon>
        <taxon>Bacteroidota</taxon>
        <taxon>Flavobacteriia</taxon>
        <taxon>Flavobacteriales</taxon>
        <taxon>Flavobacteriaceae</taxon>
        <taxon>Flavobacterium</taxon>
    </lineage>
</organism>
<dbReference type="RefSeq" id="WP_408081446.1">
    <property type="nucleotide sequence ID" value="NZ_JBELQA010000004.1"/>
</dbReference>
<comment type="caution">
    <text evidence="2">The sequence shown here is derived from an EMBL/GenBank/DDBJ whole genome shotgun (WGS) entry which is preliminary data.</text>
</comment>
<evidence type="ECO:0000313" key="3">
    <source>
        <dbReference type="Proteomes" id="UP001629260"/>
    </source>
</evidence>
<proteinExistence type="predicted"/>
<evidence type="ECO:0000256" key="1">
    <source>
        <dbReference type="SAM" id="Coils"/>
    </source>
</evidence>
<gene>
    <name evidence="2" type="ORF">ABS764_08955</name>
</gene>
<dbReference type="EMBL" id="JBELQA010000004">
    <property type="protein sequence ID" value="MFL9830975.1"/>
    <property type="molecule type" value="Genomic_DNA"/>
</dbReference>
<dbReference type="PANTHER" id="PTHR32114:SF2">
    <property type="entry name" value="ABC TRANSPORTER ABCH.3"/>
    <property type="match status" value="1"/>
</dbReference>
<name>A0ABW8XUP2_9FLAO</name>
<keyword evidence="1" id="KW-0175">Coiled coil</keyword>
<protein>
    <recommendedName>
        <fullName evidence="4">AAA domain-containing protein</fullName>
    </recommendedName>
</protein>
<dbReference type="PANTHER" id="PTHR32114">
    <property type="entry name" value="ABC TRANSPORTER ABCH.3"/>
    <property type="match status" value="1"/>
</dbReference>
<feature type="coiled-coil region" evidence="1">
    <location>
        <begin position="380"/>
        <end position="480"/>
    </location>
</feature>
<dbReference type="InterPro" id="IPR027417">
    <property type="entry name" value="P-loop_NTPase"/>
</dbReference>
<dbReference type="Proteomes" id="UP001629260">
    <property type="component" value="Unassembled WGS sequence"/>
</dbReference>
<sequence length="637" mass="74493">MRIKFNRLILTGNERTYEVNFKDGLNFITGPISTGKSTILELIDYCLGKNDHKDYSEVKLTCKYVSLDLFLDEQRFLIQRPLFSFDLPVKVSKWNSEKEDFDKEFEYYNISRPSEEKSLSRFLNESIQLPDFKLAGQAFSFRDLYKYCYIGQTKIDSEDILNEKIHSISFKRKPTFEIILNSLNQLLNELKNDEKNLKTSIGILLDKKEAIVKFLRDVELFISNEENEKNKVSLIIKKNELFKSLNELKTNGKTENDNTKSKERELFLNRNLLSKINTDIEELKKYINKLSVLRNQYSNEIIKIDYLIISNGKLQNIEFHTCPSCNYELEKKDFDICNLCGNDLTEFNDEEEKAIKMERKRLNSKLNSLIVFIDSQKNNLESIEKRKNKIVITISQIENEIDSIQKEFISPYIEKIESLNRQIGEIIKQIENLDLSLNVQAELLSLANNIQREENKLDLIKKQIKDIEEEETNFDEIIKKISSIFQNTLKDFNFPKLYNAYIDSKTYLPYVRGIKYDNIGSLGAVTLVNIAYFMSIMEVSLSLKKSYHPKVILFDTIGKNLGTRESTDEGDEFKDSIIFKSVLKYFDNFSKKYRDKVQIIIVNNDYTSEIDEKDIILRFDGDGTKGIKYGLIDDILN</sequence>
<evidence type="ECO:0008006" key="4">
    <source>
        <dbReference type="Google" id="ProtNLM"/>
    </source>
</evidence>
<keyword evidence="3" id="KW-1185">Reference proteome</keyword>
<accession>A0ABW8XUP2</accession>
<reference evidence="2 3" key="1">
    <citation type="submission" date="2024-06" db="EMBL/GenBank/DDBJ databases">
        <authorList>
            <person name="Kaempfer P."/>
            <person name="Viver T."/>
        </authorList>
    </citation>
    <scope>NUCLEOTIDE SEQUENCE [LARGE SCALE GENOMIC DNA]</scope>
    <source>
        <strain evidence="2 3">ST-87</strain>
    </source>
</reference>
<dbReference type="SUPFAM" id="SSF52540">
    <property type="entry name" value="P-loop containing nucleoside triphosphate hydrolases"/>
    <property type="match status" value="1"/>
</dbReference>
<evidence type="ECO:0000313" key="2">
    <source>
        <dbReference type="EMBL" id="MFL9830975.1"/>
    </source>
</evidence>